<sequence length="96" mass="11359">MLGDGTDTFVLLCWGKEYECSIIPVKISDADNKTVIWRKTKKQRLERIIENYQEQEYPCQYDSSIGRVECFVSCMSYEWSDIMVQCPEEVKFKAQR</sequence>
<keyword evidence="2" id="KW-1185">Reference proteome</keyword>
<dbReference type="AlphaFoldDB" id="A0AAD6MT04"/>
<reference evidence="1" key="1">
    <citation type="journal article" date="2023" name="IMA Fungus">
        <title>Comparative genomic study of the Penicillium genus elucidates a diverse pangenome and 15 lateral gene transfer events.</title>
        <authorList>
            <person name="Petersen C."/>
            <person name="Sorensen T."/>
            <person name="Nielsen M.R."/>
            <person name="Sondergaard T.E."/>
            <person name="Sorensen J.L."/>
            <person name="Fitzpatrick D.A."/>
            <person name="Frisvad J.C."/>
            <person name="Nielsen K.L."/>
        </authorList>
    </citation>
    <scope>NUCLEOTIDE SEQUENCE</scope>
    <source>
        <strain evidence="1">IBT 17514</strain>
    </source>
</reference>
<comment type="caution">
    <text evidence="1">The sequence shown here is derived from an EMBL/GenBank/DDBJ whole genome shotgun (WGS) entry which is preliminary data.</text>
</comment>
<evidence type="ECO:0000313" key="1">
    <source>
        <dbReference type="EMBL" id="KAJ5712337.1"/>
    </source>
</evidence>
<proteinExistence type="predicted"/>
<dbReference type="Proteomes" id="UP001215712">
    <property type="component" value="Unassembled WGS sequence"/>
</dbReference>
<reference evidence="1" key="2">
    <citation type="submission" date="2023-01" db="EMBL/GenBank/DDBJ databases">
        <authorList>
            <person name="Petersen C."/>
        </authorList>
    </citation>
    <scope>NUCLEOTIDE SEQUENCE</scope>
    <source>
        <strain evidence="1">IBT 17514</strain>
    </source>
</reference>
<name>A0AAD6MT04_9EURO</name>
<protein>
    <submittedName>
        <fullName evidence="1">Uncharacterized protein</fullName>
    </submittedName>
</protein>
<evidence type="ECO:0000313" key="2">
    <source>
        <dbReference type="Proteomes" id="UP001215712"/>
    </source>
</evidence>
<accession>A0AAD6MT04</accession>
<gene>
    <name evidence="1" type="ORF">N7493_008805</name>
</gene>
<dbReference type="EMBL" id="JAQJAN010000013">
    <property type="protein sequence ID" value="KAJ5712337.1"/>
    <property type="molecule type" value="Genomic_DNA"/>
</dbReference>
<organism evidence="1 2">
    <name type="scientific">Penicillium malachiteum</name>
    <dbReference type="NCBI Taxonomy" id="1324776"/>
    <lineage>
        <taxon>Eukaryota</taxon>
        <taxon>Fungi</taxon>
        <taxon>Dikarya</taxon>
        <taxon>Ascomycota</taxon>
        <taxon>Pezizomycotina</taxon>
        <taxon>Eurotiomycetes</taxon>
        <taxon>Eurotiomycetidae</taxon>
        <taxon>Eurotiales</taxon>
        <taxon>Aspergillaceae</taxon>
        <taxon>Penicillium</taxon>
    </lineage>
</organism>